<keyword evidence="1" id="KW-1015">Disulfide bond</keyword>
<dbReference type="AlphaFoldDB" id="A0A7L1K807"/>
<feature type="non-terminal residue" evidence="2">
    <location>
        <position position="224"/>
    </location>
</feature>
<comment type="caution">
    <text evidence="2">The sequence shown here is derived from an EMBL/GenBank/DDBJ whole genome shotgun (WGS) entry which is preliminary data.</text>
</comment>
<dbReference type="SUPFAM" id="SSF58069">
    <property type="entry name" value="Virus ectodomain"/>
    <property type="match status" value="1"/>
</dbReference>
<evidence type="ECO:0000313" key="3">
    <source>
        <dbReference type="Proteomes" id="UP000525416"/>
    </source>
</evidence>
<proteinExistence type="predicted"/>
<dbReference type="Pfam" id="PF03708">
    <property type="entry name" value="Avian_gp85"/>
    <property type="match status" value="1"/>
</dbReference>
<feature type="non-terminal residue" evidence="2">
    <location>
        <position position="1"/>
    </location>
</feature>
<dbReference type="PANTHER" id="PTHR10424:SF73">
    <property type="entry name" value="ENDOGENOUS RETROVIRUS GROUP FC1 ENV POLYPROTEIN-RELATED"/>
    <property type="match status" value="1"/>
</dbReference>
<dbReference type="InterPro" id="IPR005166">
    <property type="entry name" value="RSV_p95_env"/>
</dbReference>
<evidence type="ECO:0000256" key="1">
    <source>
        <dbReference type="ARBA" id="ARBA00023157"/>
    </source>
</evidence>
<keyword evidence="3" id="KW-1185">Reference proteome</keyword>
<evidence type="ECO:0000313" key="2">
    <source>
        <dbReference type="EMBL" id="NXN59248.1"/>
    </source>
</evidence>
<dbReference type="Pfam" id="PF00429">
    <property type="entry name" value="TLV_coat"/>
    <property type="match status" value="1"/>
</dbReference>
<name>A0A7L1K807_RYNNI</name>
<accession>A0A7L1K807</accession>
<protein>
    <submittedName>
        <fullName evidence="2">ERVV1 protein</fullName>
    </submittedName>
</protein>
<dbReference type="PANTHER" id="PTHR10424">
    <property type="entry name" value="VIRAL ENVELOPE PROTEIN"/>
    <property type="match status" value="1"/>
</dbReference>
<sequence length="224" mass="24747">LSAYGWSMQSTNDSLWNNDTAKALPPGYFLICGDRAWAGIPKNAYGGPCYIGKLTLLTISHKDWLKLTHPTSHRAKRSLTQLSADCNDNVELWSTTANVFASLVPSMGTAQALAQLKKLACWLVKQANATTEALNEMAQDMDSLRHAVLQNRAAIDFLLLAQGHGYEDVEGMCCFNLSDHSNSIHKQLQWLKDHTKKIAVGSNPFDDWLQSIFGGLSPWLLSLV</sequence>
<dbReference type="Proteomes" id="UP000525416">
    <property type="component" value="Unassembled WGS sequence"/>
</dbReference>
<dbReference type="InterPro" id="IPR018154">
    <property type="entry name" value="TLV/ENV_coat_polyprotein"/>
</dbReference>
<reference evidence="2 3" key="1">
    <citation type="submission" date="2019-09" db="EMBL/GenBank/DDBJ databases">
        <title>Bird 10,000 Genomes (B10K) Project - Family phase.</title>
        <authorList>
            <person name="Zhang G."/>
        </authorList>
    </citation>
    <scope>NUCLEOTIDE SEQUENCE [LARGE SCALE GENOMIC DNA]</scope>
    <source>
        <strain evidence="2">B10K-DU-002-16</strain>
        <tissue evidence="2">Muscle</tissue>
    </source>
</reference>
<dbReference type="OrthoDB" id="9838443at2759"/>
<dbReference type="Gene3D" id="1.10.287.210">
    <property type="match status" value="1"/>
</dbReference>
<organism evidence="2 3">
    <name type="scientific">Rynchops niger</name>
    <name type="common">Black skimmer</name>
    <dbReference type="NCBI Taxonomy" id="227184"/>
    <lineage>
        <taxon>Eukaryota</taxon>
        <taxon>Metazoa</taxon>
        <taxon>Chordata</taxon>
        <taxon>Craniata</taxon>
        <taxon>Vertebrata</taxon>
        <taxon>Euteleostomi</taxon>
        <taxon>Archelosauria</taxon>
        <taxon>Archosauria</taxon>
        <taxon>Dinosauria</taxon>
        <taxon>Saurischia</taxon>
        <taxon>Theropoda</taxon>
        <taxon>Coelurosauria</taxon>
        <taxon>Aves</taxon>
        <taxon>Neognathae</taxon>
        <taxon>Neoaves</taxon>
        <taxon>Charadriiformes</taxon>
        <taxon>Laridae</taxon>
        <taxon>Rynchops</taxon>
    </lineage>
</organism>
<dbReference type="EMBL" id="VXBH01007821">
    <property type="protein sequence ID" value="NXN59248.1"/>
    <property type="molecule type" value="Genomic_DNA"/>
</dbReference>
<gene>
    <name evidence="2" type="primary">Ervv1</name>
    <name evidence="2" type="ORF">RYNNIG_R15658</name>
</gene>